<dbReference type="HOGENOM" id="CLU_3352004_0_0_1"/>
<keyword evidence="2" id="KW-1185">Reference proteome</keyword>
<dbReference type="EMBL" id="AGNK02005375">
    <property type="status" value="NOT_ANNOTATED_CDS"/>
    <property type="molecule type" value="Genomic_DNA"/>
</dbReference>
<name>K4APC5_SETIT</name>
<evidence type="ECO:0000313" key="1">
    <source>
        <dbReference type="EnsemblPlants" id="KQK87213"/>
    </source>
</evidence>
<dbReference type="Gramene" id="KQK87213">
    <property type="protein sequence ID" value="KQK87213"/>
    <property type="gene ID" value="SETIT_040773mg"/>
</dbReference>
<dbReference type="AlphaFoldDB" id="K4APC5"/>
<sequence>MYTRWTLHTYQQTLVTCNLKCIILDVSFSFSFEMKNR</sequence>
<reference evidence="1" key="2">
    <citation type="submission" date="2018-08" db="UniProtKB">
        <authorList>
            <consortium name="EnsemblPlants"/>
        </authorList>
    </citation>
    <scope>IDENTIFICATION</scope>
    <source>
        <strain evidence="1">Yugu1</strain>
    </source>
</reference>
<protein>
    <submittedName>
        <fullName evidence="1">Uncharacterized protein</fullName>
    </submittedName>
</protein>
<organism evidence="1 2">
    <name type="scientific">Setaria italica</name>
    <name type="common">Foxtail millet</name>
    <name type="synonym">Panicum italicum</name>
    <dbReference type="NCBI Taxonomy" id="4555"/>
    <lineage>
        <taxon>Eukaryota</taxon>
        <taxon>Viridiplantae</taxon>
        <taxon>Streptophyta</taxon>
        <taxon>Embryophyta</taxon>
        <taxon>Tracheophyta</taxon>
        <taxon>Spermatophyta</taxon>
        <taxon>Magnoliopsida</taxon>
        <taxon>Liliopsida</taxon>
        <taxon>Poales</taxon>
        <taxon>Poaceae</taxon>
        <taxon>PACMAD clade</taxon>
        <taxon>Panicoideae</taxon>
        <taxon>Panicodae</taxon>
        <taxon>Paniceae</taxon>
        <taxon>Cenchrinae</taxon>
        <taxon>Setaria</taxon>
    </lineage>
</organism>
<dbReference type="Proteomes" id="UP000004995">
    <property type="component" value="Unassembled WGS sequence"/>
</dbReference>
<proteinExistence type="predicted"/>
<dbReference type="EnsemblPlants" id="KQK87213">
    <property type="protein sequence ID" value="KQK87213"/>
    <property type="gene ID" value="SETIT_040773mg"/>
</dbReference>
<dbReference type="InParanoid" id="K4APC5"/>
<accession>K4APC5</accession>
<reference evidence="2" key="1">
    <citation type="journal article" date="2012" name="Nat. Biotechnol.">
        <title>Reference genome sequence of the model plant Setaria.</title>
        <authorList>
            <person name="Bennetzen J.L."/>
            <person name="Schmutz J."/>
            <person name="Wang H."/>
            <person name="Percifield R."/>
            <person name="Hawkins J."/>
            <person name="Pontaroli A.C."/>
            <person name="Estep M."/>
            <person name="Feng L."/>
            <person name="Vaughn J.N."/>
            <person name="Grimwood J."/>
            <person name="Jenkins J."/>
            <person name="Barry K."/>
            <person name="Lindquist E."/>
            <person name="Hellsten U."/>
            <person name="Deshpande S."/>
            <person name="Wang X."/>
            <person name="Wu X."/>
            <person name="Mitros T."/>
            <person name="Triplett J."/>
            <person name="Yang X."/>
            <person name="Ye C.Y."/>
            <person name="Mauro-Herrera M."/>
            <person name="Wang L."/>
            <person name="Li P."/>
            <person name="Sharma M."/>
            <person name="Sharma R."/>
            <person name="Ronald P.C."/>
            <person name="Panaud O."/>
            <person name="Kellogg E.A."/>
            <person name="Brutnell T.P."/>
            <person name="Doust A.N."/>
            <person name="Tuskan G.A."/>
            <person name="Rokhsar D."/>
            <person name="Devos K.M."/>
        </authorList>
    </citation>
    <scope>NUCLEOTIDE SEQUENCE [LARGE SCALE GENOMIC DNA]</scope>
    <source>
        <strain evidence="2">cv. Yugu1</strain>
    </source>
</reference>
<evidence type="ECO:0000313" key="2">
    <source>
        <dbReference type="Proteomes" id="UP000004995"/>
    </source>
</evidence>